<dbReference type="InterPro" id="IPR007814">
    <property type="entry name" value="PaaA_PaaC"/>
</dbReference>
<accession>A0AAQ4CUT3</accession>
<dbReference type="InterPro" id="IPR052703">
    <property type="entry name" value="Aromatic_CoA_ox/epox"/>
</dbReference>
<keyword evidence="2" id="KW-1185">Reference proteome</keyword>
<dbReference type="EMBL" id="AP025226">
    <property type="protein sequence ID" value="BDB99564.1"/>
    <property type="molecule type" value="Genomic_DNA"/>
</dbReference>
<protein>
    <recommendedName>
        <fullName evidence="3">Ring oxydation complex/ phenylacetic acid degradation</fullName>
    </recommendedName>
</protein>
<dbReference type="GeneID" id="68867299"/>
<dbReference type="GO" id="GO:0005829">
    <property type="term" value="C:cytosol"/>
    <property type="evidence" value="ECO:0007669"/>
    <property type="project" value="TreeGrafter"/>
</dbReference>
<reference evidence="1 2" key="1">
    <citation type="journal article" date="2022" name="Microbiol. Resour. Announc.">
        <title>Complete Genome Sequence of the Hyperthermophilic and Acidophilic Archaeon Saccharolobus caldissimus Strain HS-3T.</title>
        <authorList>
            <person name="Sakai H.D."/>
            <person name="Kurosawa N."/>
        </authorList>
    </citation>
    <scope>NUCLEOTIDE SEQUENCE [LARGE SCALE GENOMIC DNA]</scope>
    <source>
        <strain evidence="1 2">JCM32116</strain>
    </source>
</reference>
<dbReference type="RefSeq" id="WP_229569942.1">
    <property type="nucleotide sequence ID" value="NZ_AP025226.1"/>
</dbReference>
<dbReference type="InterPro" id="IPR009078">
    <property type="entry name" value="Ferritin-like_SF"/>
</dbReference>
<dbReference type="PANTHER" id="PTHR30458">
    <property type="entry name" value="PHENYLACETIC ACID DEGRADATION PROTEIN PAA"/>
    <property type="match status" value="1"/>
</dbReference>
<dbReference type="GO" id="GO:0010124">
    <property type="term" value="P:phenylacetate catabolic process"/>
    <property type="evidence" value="ECO:0007669"/>
    <property type="project" value="InterPro"/>
</dbReference>
<proteinExistence type="predicted"/>
<dbReference type="Pfam" id="PF05138">
    <property type="entry name" value="PaaA_PaaC"/>
    <property type="match status" value="1"/>
</dbReference>
<dbReference type="PANTHER" id="PTHR30458:SF0">
    <property type="entry name" value="1,2-PHENYLACETYL-COA EPOXIDASE, SUBUNIT C"/>
    <property type="match status" value="1"/>
</dbReference>
<evidence type="ECO:0000313" key="1">
    <source>
        <dbReference type="EMBL" id="BDB99564.1"/>
    </source>
</evidence>
<dbReference type="KEGG" id="scas:SACC_25810"/>
<gene>
    <name evidence="1" type="ORF">SACC_25810</name>
</gene>
<evidence type="ECO:0000313" key="2">
    <source>
        <dbReference type="Proteomes" id="UP001319921"/>
    </source>
</evidence>
<evidence type="ECO:0008006" key="3">
    <source>
        <dbReference type="Google" id="ProtNLM"/>
    </source>
</evidence>
<dbReference type="Gene3D" id="1.20.1260.10">
    <property type="match status" value="1"/>
</dbReference>
<dbReference type="Proteomes" id="UP001319921">
    <property type="component" value="Chromosome"/>
</dbReference>
<dbReference type="AlphaFoldDB" id="A0AAQ4CUT3"/>
<organism evidence="1 2">
    <name type="scientific">Saccharolobus caldissimus</name>
    <dbReference type="NCBI Taxonomy" id="1702097"/>
    <lineage>
        <taxon>Archaea</taxon>
        <taxon>Thermoproteota</taxon>
        <taxon>Thermoprotei</taxon>
        <taxon>Sulfolobales</taxon>
        <taxon>Sulfolobaceae</taxon>
        <taxon>Saccharolobus</taxon>
    </lineage>
</organism>
<name>A0AAQ4CUT3_9CREN</name>
<dbReference type="SUPFAM" id="SSF47240">
    <property type="entry name" value="Ferritin-like"/>
    <property type="match status" value="1"/>
</dbReference>
<dbReference type="InterPro" id="IPR012347">
    <property type="entry name" value="Ferritin-like"/>
</dbReference>
<sequence length="234" mass="27422">MQKISNVKEVPQDLRNIIIDIIQLRADFELAMVEQFSPWLVNAPTAEDRLFVAKLVSDELNHGWQLLRLLEDFGAINIVNQIQNLRLGIHKLEVSNLPLFNWEDVIVFTFIIDNAGLYQLRILKNCSFEPLSNLASNLIKEEEYHITFSKNELKNYNNKNRVQGALNFWLPRAVEMLYQFKTLNETQLKDLNISELVKNDFIDNFIKTINNEIKELGYSEIDPYKNLYYNIALK</sequence>